<keyword evidence="1" id="KW-0732">Signal</keyword>
<dbReference type="AlphaFoldDB" id="A0A8J6XZJ3"/>
<proteinExistence type="predicted"/>
<dbReference type="EMBL" id="JACXWD010000007">
    <property type="protein sequence ID" value="MBD3867239.1"/>
    <property type="molecule type" value="Genomic_DNA"/>
</dbReference>
<feature type="chain" id="PRO_5035225119" evidence="1">
    <location>
        <begin position="26"/>
        <end position="387"/>
    </location>
</feature>
<organism evidence="3 4">
    <name type="scientific">Candidatus Polarisedimenticola svalbardensis</name>
    <dbReference type="NCBI Taxonomy" id="2886004"/>
    <lineage>
        <taxon>Bacteria</taxon>
        <taxon>Pseudomonadati</taxon>
        <taxon>Acidobacteriota</taxon>
        <taxon>Candidatus Polarisedimenticolia</taxon>
        <taxon>Candidatus Polarisedimenticolales</taxon>
        <taxon>Candidatus Polarisedimenticolaceae</taxon>
        <taxon>Candidatus Polarisedimenticola</taxon>
    </lineage>
</organism>
<reference evidence="3 4" key="1">
    <citation type="submission" date="2020-08" db="EMBL/GenBank/DDBJ databases">
        <title>Acidobacteriota in marine sediments use diverse sulfur dissimilation pathways.</title>
        <authorList>
            <person name="Wasmund K."/>
        </authorList>
    </citation>
    <scope>NUCLEOTIDE SEQUENCE [LARGE SCALE GENOMIC DNA]</scope>
    <source>
        <strain evidence="3">MAG AM4</strain>
    </source>
</reference>
<sequence length="387" mass="41024">MNARTAPRPILFTLAVMLLSSAAFALETAEKKLDLTFPVADGATLKIENLLGSVEVRMLREPGPVRVEARVVSEGKTAEDATGLVAGVELLRKTADGVETVHVAFPLDSNSMFRAPKEGLKGIFSRWTAGLMRRGSSAVEYGGRDVMISKDRKAAGLAVHLTVRIPSDMSTSIRQGVGSIDVRFVRGDINIDTDAGTVDVISCFGNLNLSAGEADVRVASLQGGSLSVETGGGVMELEGINSKQVVLNSSAGLIQGSKLDVDDIQVNNLAGDVSFIDLVPVNMDVRTGSGDIDVAFRIRKARNAAIRSDSGNVVLRINEQLSFGLIAETKKGEVKLLGMNLELLEQDGLTGRYKAGSGGVDVTVNAPGGELTVRPYDAKRIDLMSKR</sequence>
<dbReference type="InterPro" id="IPR025164">
    <property type="entry name" value="Toastrack_DUF4097"/>
</dbReference>
<accession>A0A8J6XZJ3</accession>
<evidence type="ECO:0000313" key="4">
    <source>
        <dbReference type="Proteomes" id="UP000648239"/>
    </source>
</evidence>
<comment type="caution">
    <text evidence="3">The sequence shown here is derived from an EMBL/GenBank/DDBJ whole genome shotgun (WGS) entry which is preliminary data.</text>
</comment>
<dbReference type="PANTHER" id="PTHR34094">
    <property type="match status" value="1"/>
</dbReference>
<gene>
    <name evidence="3" type="ORF">IFK94_03855</name>
</gene>
<evidence type="ECO:0000259" key="2">
    <source>
        <dbReference type="Pfam" id="PF13349"/>
    </source>
</evidence>
<name>A0A8J6XZJ3_9BACT</name>
<evidence type="ECO:0000313" key="3">
    <source>
        <dbReference type="EMBL" id="MBD3867239.1"/>
    </source>
</evidence>
<dbReference type="Proteomes" id="UP000648239">
    <property type="component" value="Unassembled WGS sequence"/>
</dbReference>
<feature type="domain" description="DUF4097" evidence="2">
    <location>
        <begin position="160"/>
        <end position="373"/>
    </location>
</feature>
<protein>
    <submittedName>
        <fullName evidence="3">DUF4097 family beta strand repeat protein</fullName>
    </submittedName>
</protein>
<evidence type="ECO:0000256" key="1">
    <source>
        <dbReference type="SAM" id="SignalP"/>
    </source>
</evidence>
<dbReference type="PANTHER" id="PTHR34094:SF1">
    <property type="entry name" value="PROTEIN FAM185A"/>
    <property type="match status" value="1"/>
</dbReference>
<dbReference type="Pfam" id="PF13349">
    <property type="entry name" value="DUF4097"/>
    <property type="match status" value="1"/>
</dbReference>
<feature type="signal peptide" evidence="1">
    <location>
        <begin position="1"/>
        <end position="25"/>
    </location>
</feature>